<evidence type="ECO:0000259" key="3">
    <source>
        <dbReference type="Pfam" id="PF23543"/>
    </source>
</evidence>
<proteinExistence type="predicted"/>
<keyword evidence="1" id="KW-1133">Transmembrane helix</keyword>
<reference evidence="4 5" key="1">
    <citation type="journal article" date="2016" name="Sci. Rep.">
        <title>Complete genome sequence and transcriptomic analysis of a novel marine strain Bacillus weihaiensis reveals the mechanism of brown algae degradation.</title>
        <authorList>
            <person name="Zhu Y."/>
            <person name="Chen P."/>
            <person name="Bao Y."/>
            <person name="Men Y."/>
            <person name="Zeng Y."/>
            <person name="Yang J."/>
            <person name="Sun J."/>
            <person name="Sun Y."/>
        </authorList>
    </citation>
    <scope>NUCLEOTIDE SEQUENCE [LARGE SCALE GENOMIC DNA]</scope>
    <source>
        <strain evidence="4 5">Alg07</strain>
    </source>
</reference>
<evidence type="ECO:0000259" key="2">
    <source>
        <dbReference type="Pfam" id="PF20394"/>
    </source>
</evidence>
<evidence type="ECO:0000313" key="4">
    <source>
        <dbReference type="EMBL" id="APH05661.1"/>
    </source>
</evidence>
<feature type="transmembrane region" description="Helical" evidence="1">
    <location>
        <begin position="343"/>
        <end position="362"/>
    </location>
</feature>
<dbReference type="Pfam" id="PF20394">
    <property type="entry name" value="DUF6688"/>
    <property type="match status" value="1"/>
</dbReference>
<feature type="transmembrane region" description="Helical" evidence="1">
    <location>
        <begin position="43"/>
        <end position="60"/>
    </location>
</feature>
<feature type="domain" description="DUF6688" evidence="2">
    <location>
        <begin position="7"/>
        <end position="258"/>
    </location>
</feature>
<feature type="transmembrane region" description="Helical" evidence="1">
    <location>
        <begin position="6"/>
        <end position="23"/>
    </location>
</feature>
<dbReference type="KEGG" id="bwh:A9C19_13375"/>
<organism evidence="4 5">
    <name type="scientific">Bacillus weihaiensis</name>
    <dbReference type="NCBI Taxonomy" id="1547283"/>
    <lineage>
        <taxon>Bacteria</taxon>
        <taxon>Bacillati</taxon>
        <taxon>Bacillota</taxon>
        <taxon>Bacilli</taxon>
        <taxon>Bacillales</taxon>
        <taxon>Bacillaceae</taxon>
        <taxon>Bacillus</taxon>
    </lineage>
</organism>
<feature type="transmembrane region" description="Helical" evidence="1">
    <location>
        <begin position="209"/>
        <end position="231"/>
    </location>
</feature>
<keyword evidence="1" id="KW-0812">Transmembrane</keyword>
<sequence>MLFLFIIMALFIFVASFPLKKLIRSFRKQPIQEDVGTNLQEGIFFISLFCLFFVGFYLNYGDAEGGEALLFYSEIQKYSTGYASLSKEYVSSLSFVLVLGVLAYQVIRTRIDKISPLLYVLCCSILLFNIVIGLIYLTHTGFTNYPESLFSSLTVSILQVAYFSLSTLFLARLKESMDYFILEFKNKALDEHSRLPKWMQPFLTSYMKLPILWMIVLFPVAFVLQFFLILFGQQPDSFIKAFLETSSYTYSKLPAPPPEVILGDGHYLCTVAVKGHPKLVKPLRAGIRHGERITVNRQLLIANAFENILEQYTPRIHSIIRNLYNQYGYPISRHIKSNWSADLVYLLMKPAEWLFLFVLYFVDKKPENRINIQYSELRK</sequence>
<keyword evidence="1" id="KW-0472">Membrane</keyword>
<dbReference type="OrthoDB" id="748630at2"/>
<gene>
    <name evidence="4" type="ORF">A9C19_13375</name>
</gene>
<feature type="transmembrane region" description="Helical" evidence="1">
    <location>
        <begin position="118"/>
        <end position="137"/>
    </location>
</feature>
<keyword evidence="5" id="KW-1185">Reference proteome</keyword>
<dbReference type="Proteomes" id="UP000181936">
    <property type="component" value="Chromosome"/>
</dbReference>
<dbReference type="EMBL" id="CP016020">
    <property type="protein sequence ID" value="APH05661.1"/>
    <property type="molecule type" value="Genomic_DNA"/>
</dbReference>
<protein>
    <submittedName>
        <fullName evidence="4">Uncharacterized protein</fullName>
    </submittedName>
</protein>
<name>A0A1L3MTJ0_9BACI</name>
<dbReference type="RefSeq" id="WP_072580454.1">
    <property type="nucleotide sequence ID" value="NZ_CP016020.1"/>
</dbReference>
<dbReference type="AlphaFoldDB" id="A0A1L3MTJ0"/>
<feature type="domain" description="DUF6688" evidence="3">
    <location>
        <begin position="264"/>
        <end position="375"/>
    </location>
</feature>
<dbReference type="InterPro" id="IPR056491">
    <property type="entry name" value="DUF6688_C"/>
</dbReference>
<feature type="transmembrane region" description="Helical" evidence="1">
    <location>
        <begin position="149"/>
        <end position="171"/>
    </location>
</feature>
<dbReference type="Pfam" id="PF23543">
    <property type="entry name" value="DUF6688_C"/>
    <property type="match status" value="1"/>
</dbReference>
<accession>A0A1L3MTJ0</accession>
<dbReference type="InterPro" id="IPR046510">
    <property type="entry name" value="DUF6688_N"/>
</dbReference>
<evidence type="ECO:0000256" key="1">
    <source>
        <dbReference type="SAM" id="Phobius"/>
    </source>
</evidence>
<evidence type="ECO:0000313" key="5">
    <source>
        <dbReference type="Proteomes" id="UP000181936"/>
    </source>
</evidence>